<evidence type="ECO:0000313" key="3">
    <source>
        <dbReference type="Proteomes" id="UP000076268"/>
    </source>
</evidence>
<dbReference type="NCBIfam" id="TIGR00277">
    <property type="entry name" value="HDIG"/>
    <property type="match status" value="1"/>
</dbReference>
<gene>
    <name evidence="2" type="ORF">AXX12_16205</name>
</gene>
<dbReference type="PANTHER" id="PTHR43155:SF2">
    <property type="entry name" value="CYCLIC DI-GMP PHOSPHODIESTERASE PA4108"/>
    <property type="match status" value="1"/>
</dbReference>
<dbReference type="AlphaFoldDB" id="A0A154BLH1"/>
<reference evidence="2 3" key="1">
    <citation type="submission" date="2016-02" db="EMBL/GenBank/DDBJ databases">
        <title>Anaerosporomusa subterraneum gen. nov., sp. nov., a spore-forming obligate anaerobe isolated from saprolite.</title>
        <authorList>
            <person name="Choi J.K."/>
            <person name="Shah M."/>
            <person name="Yee N."/>
        </authorList>
    </citation>
    <scope>NUCLEOTIDE SEQUENCE [LARGE SCALE GENOMIC DNA]</scope>
    <source>
        <strain evidence="2 3">RU4</strain>
    </source>
</reference>
<name>A0A154BLH1_ANASB</name>
<dbReference type="InterPro" id="IPR037522">
    <property type="entry name" value="HD_GYP_dom"/>
</dbReference>
<dbReference type="RefSeq" id="WP_066245823.1">
    <property type="nucleotide sequence ID" value="NZ_LSGP01000028.1"/>
</dbReference>
<feature type="domain" description="HD-GYP" evidence="1">
    <location>
        <begin position="107"/>
        <end position="291"/>
    </location>
</feature>
<accession>A0A154BLH1</accession>
<comment type="caution">
    <text evidence="2">The sequence shown here is derived from an EMBL/GenBank/DDBJ whole genome shotgun (WGS) entry which is preliminary data.</text>
</comment>
<dbReference type="InterPro" id="IPR006675">
    <property type="entry name" value="HDIG_dom"/>
</dbReference>
<proteinExistence type="predicted"/>
<dbReference type="InterPro" id="IPR003607">
    <property type="entry name" value="HD/PDEase_dom"/>
</dbReference>
<dbReference type="PROSITE" id="PS51832">
    <property type="entry name" value="HD_GYP"/>
    <property type="match status" value="1"/>
</dbReference>
<organism evidence="2 3">
    <name type="scientific">Anaerosporomusa subterranea</name>
    <dbReference type="NCBI Taxonomy" id="1794912"/>
    <lineage>
        <taxon>Bacteria</taxon>
        <taxon>Bacillati</taxon>
        <taxon>Bacillota</taxon>
        <taxon>Negativicutes</taxon>
        <taxon>Acetonemataceae</taxon>
        <taxon>Anaerosporomusa</taxon>
    </lineage>
</organism>
<dbReference type="OrthoDB" id="1677843at2"/>
<dbReference type="SMART" id="SM00471">
    <property type="entry name" value="HDc"/>
    <property type="match status" value="1"/>
</dbReference>
<dbReference type="PANTHER" id="PTHR43155">
    <property type="entry name" value="CYCLIC DI-GMP PHOSPHODIESTERASE PA4108-RELATED"/>
    <property type="match status" value="1"/>
</dbReference>
<protein>
    <recommendedName>
        <fullName evidence="1">HD-GYP domain-containing protein</fullName>
    </recommendedName>
</protein>
<dbReference type="Pfam" id="PF13487">
    <property type="entry name" value="HD_5"/>
    <property type="match status" value="1"/>
</dbReference>
<keyword evidence="3" id="KW-1185">Reference proteome</keyword>
<dbReference type="STRING" id="1794912.AXX12_16205"/>
<evidence type="ECO:0000259" key="1">
    <source>
        <dbReference type="PROSITE" id="PS51832"/>
    </source>
</evidence>
<dbReference type="EMBL" id="LSGP01000028">
    <property type="protein sequence ID" value="KYZ74766.1"/>
    <property type="molecule type" value="Genomic_DNA"/>
</dbReference>
<evidence type="ECO:0000313" key="2">
    <source>
        <dbReference type="EMBL" id="KYZ74766.1"/>
    </source>
</evidence>
<dbReference type="Proteomes" id="UP000076268">
    <property type="component" value="Unassembled WGS sequence"/>
</dbReference>
<dbReference type="CDD" id="cd00077">
    <property type="entry name" value="HDc"/>
    <property type="match status" value="1"/>
</dbReference>
<dbReference type="SUPFAM" id="SSF109604">
    <property type="entry name" value="HD-domain/PDEase-like"/>
    <property type="match status" value="1"/>
</dbReference>
<dbReference type="Gene3D" id="1.10.3210.10">
    <property type="entry name" value="Hypothetical protein af1432"/>
    <property type="match status" value="1"/>
</dbReference>
<sequence>MLFDYIRAGMVLTQDVFDDRGNLLLENGSILTNTYLIRLRQLGFRQLRIFDPYAASLKPPPIIPEELRQELALCFQALTNLRWKQSQNLKLRFLYLQRINSMVKEVIAHLETQIPDIINLSVRQPTEDEISHSVNVCLLSIVTALYLKLPASVLSEIAIGALLHDIGKTALTEDVSPENAYIHTIYGKDLLLANKFSPTVARIAAEHHERPDGTGNPLGLLAKDIHPLSRIVAIANYYDRAIACEKETQLSRQEIVENMLVNGNAAFDLTTLRAFFQTIAVYPVGSLVKLNSGKLAYVLRNKVRMPLRPCVELADASRLEIDLVLQPNITIEQLIEE</sequence>